<dbReference type="BioCyc" id="SESP1179773:BN6_RS19690-MONOMER"/>
<keyword evidence="2" id="KW-1185">Reference proteome</keyword>
<evidence type="ECO:0000313" key="1">
    <source>
        <dbReference type="EMBL" id="CCH31355.1"/>
    </source>
</evidence>
<gene>
    <name evidence="1" type="ordered locus">BN6_40690</name>
</gene>
<dbReference type="EMBL" id="HE804045">
    <property type="protein sequence ID" value="CCH31355.1"/>
    <property type="molecule type" value="Genomic_DNA"/>
</dbReference>
<organism evidence="1 2">
    <name type="scientific">Saccharothrix espanaensis (strain ATCC 51144 / DSM 44229 / JCM 9112 / NBRC 15066 / NRRL 15764)</name>
    <dbReference type="NCBI Taxonomy" id="1179773"/>
    <lineage>
        <taxon>Bacteria</taxon>
        <taxon>Bacillati</taxon>
        <taxon>Actinomycetota</taxon>
        <taxon>Actinomycetes</taxon>
        <taxon>Pseudonocardiales</taxon>
        <taxon>Pseudonocardiaceae</taxon>
        <taxon>Saccharothrix</taxon>
    </lineage>
</organism>
<dbReference type="AlphaFoldDB" id="K0JU54"/>
<dbReference type="Proteomes" id="UP000006281">
    <property type="component" value="Chromosome"/>
</dbReference>
<evidence type="ECO:0000313" key="2">
    <source>
        <dbReference type="Proteomes" id="UP000006281"/>
    </source>
</evidence>
<sequence length="74" mass="8246">MGEREIQEIRIGVYATEEQARELVERFMLVLCPDPEHAGPCPVPWSIGLAPGEALTDDPYPGLVEQFRIEHGEG</sequence>
<dbReference type="KEGG" id="sesp:BN6_40690"/>
<name>K0JU54_SACES</name>
<dbReference type="eggNOG" id="ENOG502ZI2B">
    <property type="taxonomic scope" value="Bacteria"/>
</dbReference>
<proteinExistence type="predicted"/>
<dbReference type="HOGENOM" id="CLU_2653041_0_0_11"/>
<reference evidence="1 2" key="1">
    <citation type="journal article" date="2012" name="BMC Genomics">
        <title>Complete genome sequence of Saccharothrix espanaensis DSM 44229T and comparison to the other completely sequenced Pseudonocardiaceae.</title>
        <authorList>
            <person name="Strobel T."/>
            <person name="Al-Dilaimi A."/>
            <person name="Blom J."/>
            <person name="Gessner A."/>
            <person name="Kalinowski J."/>
            <person name="Luzhetska M."/>
            <person name="Puhler A."/>
            <person name="Szczepanowski R."/>
            <person name="Bechthold A."/>
            <person name="Ruckert C."/>
        </authorList>
    </citation>
    <scope>NUCLEOTIDE SEQUENCE [LARGE SCALE GENOMIC DNA]</scope>
    <source>
        <strain evidence="2">ATCC 51144 / DSM 44229 / JCM 9112 / NBRC 15066 / NRRL 15764</strain>
    </source>
</reference>
<dbReference type="OrthoDB" id="4311068at2"/>
<dbReference type="RefSeq" id="WP_015101467.1">
    <property type="nucleotide sequence ID" value="NC_019673.1"/>
</dbReference>
<dbReference type="PATRIC" id="fig|1179773.3.peg.4073"/>
<accession>K0JU54</accession>
<protein>
    <submittedName>
        <fullName evidence="1">Uncharacterized protein</fullName>
    </submittedName>
</protein>
<dbReference type="STRING" id="1179773.BN6_40690"/>